<feature type="compositionally biased region" description="Basic residues" evidence="3">
    <location>
        <begin position="180"/>
        <end position="189"/>
    </location>
</feature>
<keyword evidence="5" id="KW-1185">Reference proteome</keyword>
<organism evidence="4 5">
    <name type="scientific">Mycena chlorophos</name>
    <name type="common">Agaric fungus</name>
    <name type="synonym">Agaricus chlorophos</name>
    <dbReference type="NCBI Taxonomy" id="658473"/>
    <lineage>
        <taxon>Eukaryota</taxon>
        <taxon>Fungi</taxon>
        <taxon>Dikarya</taxon>
        <taxon>Basidiomycota</taxon>
        <taxon>Agaricomycotina</taxon>
        <taxon>Agaricomycetes</taxon>
        <taxon>Agaricomycetidae</taxon>
        <taxon>Agaricales</taxon>
        <taxon>Marasmiineae</taxon>
        <taxon>Mycenaceae</taxon>
        <taxon>Mycena</taxon>
    </lineage>
</organism>
<evidence type="ECO:0000256" key="2">
    <source>
        <dbReference type="RuleBase" id="RU367162"/>
    </source>
</evidence>
<feature type="region of interest" description="Disordered" evidence="3">
    <location>
        <begin position="1"/>
        <end position="50"/>
    </location>
</feature>
<comment type="similarity">
    <text evidence="1 2">Belongs to the YPI1 family.</text>
</comment>
<dbReference type="PANTHER" id="PTHR20835:SF0">
    <property type="entry name" value="E3 UBIQUITIN-PROTEIN LIGASE PPP1R11"/>
    <property type="match status" value="1"/>
</dbReference>
<evidence type="ECO:0000313" key="5">
    <source>
        <dbReference type="Proteomes" id="UP000815677"/>
    </source>
</evidence>
<proteinExistence type="inferred from homology"/>
<keyword evidence="2" id="KW-0539">Nucleus</keyword>
<dbReference type="Proteomes" id="UP000815677">
    <property type="component" value="Unassembled WGS sequence"/>
</dbReference>
<feature type="compositionally biased region" description="Acidic residues" evidence="3">
    <location>
        <begin position="98"/>
        <end position="117"/>
    </location>
</feature>
<evidence type="ECO:0000256" key="1">
    <source>
        <dbReference type="ARBA" id="ARBA00005605"/>
    </source>
</evidence>
<name>A0ABQ0KZI0_MYCCL</name>
<protein>
    <recommendedName>
        <fullName evidence="2">Type 1 phosphatases regulator</fullName>
    </recommendedName>
</protein>
<reference evidence="4" key="1">
    <citation type="submission" date="2014-09" db="EMBL/GenBank/DDBJ databases">
        <title>Genome sequence of the luminous mushroom Mycena chlorophos for searching fungal bioluminescence genes.</title>
        <authorList>
            <person name="Tanaka Y."/>
            <person name="Kasuga D."/>
            <person name="Oba Y."/>
            <person name="Hase S."/>
            <person name="Sato K."/>
            <person name="Oba Y."/>
            <person name="Sakakibara Y."/>
        </authorList>
    </citation>
    <scope>NUCLEOTIDE SEQUENCE</scope>
</reference>
<sequence length="189" mass="20325">MALATRRRPNTSAPGDGSRTMTITSAAPGEDDGMGDAGDGSEAGPSEIGTLRLRGIAVVHPPRRRVVWDENVVDNEGCGRKSSKICCIYHRPRNFDESSSEEDSSSSDSDADSSGDEYDARVAARRRLQQRQQERSQPHSHPHPSPDGAAVRESGEATVTQLEMPPSPNAYEKAPPSSSRKGKGRRKSG</sequence>
<comment type="function">
    <text evidence="2">Regulator of type 1 phosphatases which maintains protein phosphatase activity under strict control.</text>
</comment>
<comment type="subcellular location">
    <subcellularLocation>
        <location evidence="2">Nucleus</location>
    </subcellularLocation>
</comment>
<accession>A0ABQ0KZI0</accession>
<dbReference type="EMBL" id="DF839654">
    <property type="protein sequence ID" value="GAT44311.1"/>
    <property type="molecule type" value="Genomic_DNA"/>
</dbReference>
<evidence type="ECO:0000256" key="3">
    <source>
        <dbReference type="SAM" id="MobiDB-lite"/>
    </source>
</evidence>
<feature type="region of interest" description="Disordered" evidence="3">
    <location>
        <begin position="93"/>
        <end position="189"/>
    </location>
</feature>
<gene>
    <name evidence="4" type="ORF">MCHLO_01948</name>
</gene>
<dbReference type="Pfam" id="PF07491">
    <property type="entry name" value="PPI_Ypi1"/>
    <property type="match status" value="1"/>
</dbReference>
<dbReference type="InterPro" id="IPR011107">
    <property type="entry name" value="PPI_Ypi1"/>
</dbReference>
<dbReference type="PANTHER" id="PTHR20835">
    <property type="entry name" value="E3 UBIQUITIN-PROTEIN LIGASE PPP1R11-RELATED"/>
    <property type="match status" value="1"/>
</dbReference>
<evidence type="ECO:0000313" key="4">
    <source>
        <dbReference type="EMBL" id="GAT44311.1"/>
    </source>
</evidence>